<evidence type="ECO:0000313" key="2">
    <source>
        <dbReference type="Proteomes" id="UP001595833"/>
    </source>
</evidence>
<organism evidence="1 2">
    <name type="scientific">Saccharothrix xinjiangensis</name>
    <dbReference type="NCBI Taxonomy" id="204798"/>
    <lineage>
        <taxon>Bacteria</taxon>
        <taxon>Bacillati</taxon>
        <taxon>Actinomycetota</taxon>
        <taxon>Actinomycetes</taxon>
        <taxon>Pseudonocardiales</taxon>
        <taxon>Pseudonocardiaceae</taxon>
        <taxon>Saccharothrix</taxon>
    </lineage>
</organism>
<protein>
    <recommendedName>
        <fullName evidence="3">FXSXX-COOH protein</fullName>
    </recommendedName>
</protein>
<name>A0ABV9YCA2_9PSEU</name>
<evidence type="ECO:0000313" key="1">
    <source>
        <dbReference type="EMBL" id="MFC5059541.1"/>
    </source>
</evidence>
<sequence>MAKSGGSLVDESTIRIDSGLVDLTNVPLDALEAFDDEALAASAERFLRQVDHASSSVGGDYNGS</sequence>
<keyword evidence="2" id="KW-1185">Reference proteome</keyword>
<accession>A0ABV9YCA2</accession>
<dbReference type="EMBL" id="JBHSJB010000042">
    <property type="protein sequence ID" value="MFC5059541.1"/>
    <property type="molecule type" value="Genomic_DNA"/>
</dbReference>
<proteinExistence type="predicted"/>
<reference evidence="2" key="1">
    <citation type="journal article" date="2019" name="Int. J. Syst. Evol. Microbiol.">
        <title>The Global Catalogue of Microorganisms (GCM) 10K type strain sequencing project: providing services to taxonomists for standard genome sequencing and annotation.</title>
        <authorList>
            <consortium name="The Broad Institute Genomics Platform"/>
            <consortium name="The Broad Institute Genome Sequencing Center for Infectious Disease"/>
            <person name="Wu L."/>
            <person name="Ma J."/>
        </authorList>
    </citation>
    <scope>NUCLEOTIDE SEQUENCE [LARGE SCALE GENOMIC DNA]</scope>
    <source>
        <strain evidence="2">KCTC 12848</strain>
    </source>
</reference>
<dbReference type="Proteomes" id="UP001595833">
    <property type="component" value="Unassembled WGS sequence"/>
</dbReference>
<gene>
    <name evidence="1" type="ORF">ACFPFM_37990</name>
</gene>
<dbReference type="RefSeq" id="WP_344035539.1">
    <property type="nucleotide sequence ID" value="NZ_BAAAKE010000003.1"/>
</dbReference>
<evidence type="ECO:0008006" key="3">
    <source>
        <dbReference type="Google" id="ProtNLM"/>
    </source>
</evidence>
<comment type="caution">
    <text evidence="1">The sequence shown here is derived from an EMBL/GenBank/DDBJ whole genome shotgun (WGS) entry which is preliminary data.</text>
</comment>